<accession>A0A0E9LXC2</accession>
<dbReference type="GO" id="GO:0005975">
    <property type="term" value="P:carbohydrate metabolic process"/>
    <property type="evidence" value="ECO:0007669"/>
    <property type="project" value="InterPro"/>
</dbReference>
<keyword evidence="2" id="KW-0326">Glycosidase</keyword>
<dbReference type="EMBL" id="BAZW01000013">
    <property type="protein sequence ID" value="GAO29796.1"/>
    <property type="molecule type" value="Genomic_DNA"/>
</dbReference>
<dbReference type="GO" id="GO:0004553">
    <property type="term" value="F:hydrolase activity, hydrolyzing O-glycosyl compounds"/>
    <property type="evidence" value="ECO:0007669"/>
    <property type="project" value="InterPro"/>
</dbReference>
<dbReference type="InterPro" id="IPR048395">
    <property type="entry name" value="Glyco_hydro_31_C"/>
</dbReference>
<dbReference type="InterPro" id="IPR033403">
    <property type="entry name" value="DUF5110"/>
</dbReference>
<dbReference type="PANTHER" id="PTHR43863:SF2">
    <property type="entry name" value="MALTASE-GLUCOAMYLASE"/>
    <property type="match status" value="1"/>
</dbReference>
<dbReference type="AlphaFoldDB" id="A0A0E9LXC2"/>
<evidence type="ECO:0000259" key="3">
    <source>
        <dbReference type="Pfam" id="PF01055"/>
    </source>
</evidence>
<feature type="domain" description="Glycoside hydrolase family 31 TIM barrel" evidence="3">
    <location>
        <begin position="3"/>
        <end position="63"/>
    </location>
</feature>
<dbReference type="Gene3D" id="2.60.40.1180">
    <property type="entry name" value="Golgi alpha-mannosidase II"/>
    <property type="match status" value="2"/>
</dbReference>
<dbReference type="Gene3D" id="3.20.20.80">
    <property type="entry name" value="Glycosidases"/>
    <property type="match status" value="1"/>
</dbReference>
<dbReference type="SUPFAM" id="SSF51445">
    <property type="entry name" value="(Trans)glycosidases"/>
    <property type="match status" value="1"/>
</dbReference>
<dbReference type="PANTHER" id="PTHR43863">
    <property type="entry name" value="HYDROLASE, PUTATIVE (AFU_ORTHOLOGUE AFUA_1G03140)-RELATED"/>
    <property type="match status" value="1"/>
</dbReference>
<reference evidence="6 7" key="1">
    <citation type="journal article" date="2015" name="Microbes Environ.">
        <title>Distribution and evolution of nitrogen fixation genes in the phylum bacteroidetes.</title>
        <authorList>
            <person name="Inoue J."/>
            <person name="Oshima K."/>
            <person name="Suda W."/>
            <person name="Sakamoto M."/>
            <person name="Iino T."/>
            <person name="Noda S."/>
            <person name="Hongoh Y."/>
            <person name="Hattori M."/>
            <person name="Ohkuma M."/>
        </authorList>
    </citation>
    <scope>NUCLEOTIDE SEQUENCE [LARGE SCALE GENOMIC DNA]</scope>
    <source>
        <strain evidence="6">JCM 15548</strain>
    </source>
</reference>
<comment type="similarity">
    <text evidence="1 2">Belongs to the glycosyl hydrolase 31 family.</text>
</comment>
<dbReference type="STRING" id="1236989.JCM15548_12023"/>
<organism evidence="6 7">
    <name type="scientific">Geofilum rubicundum JCM 15548</name>
    <dbReference type="NCBI Taxonomy" id="1236989"/>
    <lineage>
        <taxon>Bacteria</taxon>
        <taxon>Pseudomonadati</taxon>
        <taxon>Bacteroidota</taxon>
        <taxon>Bacteroidia</taxon>
        <taxon>Marinilabiliales</taxon>
        <taxon>Marinilabiliaceae</taxon>
        <taxon>Geofilum</taxon>
    </lineage>
</organism>
<dbReference type="Proteomes" id="UP000032900">
    <property type="component" value="Unassembled WGS sequence"/>
</dbReference>
<dbReference type="InterPro" id="IPR017853">
    <property type="entry name" value="GH"/>
</dbReference>
<name>A0A0E9LXC2_9BACT</name>
<feature type="domain" description="DUF5110" evidence="4">
    <location>
        <begin position="175"/>
        <end position="242"/>
    </location>
</feature>
<keyword evidence="7" id="KW-1185">Reference proteome</keyword>
<sequence length="271" mass="31803">MKEWRELNTRWYQFGAFVPLFRVHGQFPFREIYNIAPEGHPAYNSMLFYNQLRYRLMPYIYSMTGAVYHDDYTMMRGLAMDYTHDKKVYDIDDQYMFGPSLMVCPVHEYEAREREVYFPAGHGWYDFYSGEYFTGGESRQVEAPYERMPMYVPAGAVVPFGPEIEHTAQKTDAPYTIVVYTGKDGAFDWYEDEGTNYNYEQGDFSTIALSYNEAEQALTLGQREGSFEGMAENRQFRVIWVSPDAPFDFSLENLDKGKVYDYTGEELVIKR</sequence>
<gene>
    <name evidence="6" type="ORF">JCM15548_12023</name>
</gene>
<proteinExistence type="inferred from homology"/>
<dbReference type="Pfam" id="PF01055">
    <property type="entry name" value="Glyco_hydro_31_2nd"/>
    <property type="match status" value="1"/>
</dbReference>
<evidence type="ECO:0000259" key="5">
    <source>
        <dbReference type="Pfam" id="PF21365"/>
    </source>
</evidence>
<dbReference type="Pfam" id="PF17137">
    <property type="entry name" value="DUF5110"/>
    <property type="match status" value="1"/>
</dbReference>
<evidence type="ECO:0000256" key="2">
    <source>
        <dbReference type="RuleBase" id="RU361185"/>
    </source>
</evidence>
<evidence type="ECO:0000256" key="1">
    <source>
        <dbReference type="ARBA" id="ARBA00007806"/>
    </source>
</evidence>
<protein>
    <submittedName>
        <fullName evidence="6">Alpha-xylosidase</fullName>
    </submittedName>
</protein>
<dbReference type="SUPFAM" id="SSF51011">
    <property type="entry name" value="Glycosyl hydrolase domain"/>
    <property type="match status" value="1"/>
</dbReference>
<dbReference type="InterPro" id="IPR013780">
    <property type="entry name" value="Glyco_hydro_b"/>
</dbReference>
<evidence type="ECO:0000313" key="6">
    <source>
        <dbReference type="EMBL" id="GAO29796.1"/>
    </source>
</evidence>
<comment type="caution">
    <text evidence="6">The sequence shown here is derived from an EMBL/GenBank/DDBJ whole genome shotgun (WGS) entry which is preliminary data.</text>
</comment>
<evidence type="ECO:0000313" key="7">
    <source>
        <dbReference type="Proteomes" id="UP000032900"/>
    </source>
</evidence>
<keyword evidence="2" id="KW-0378">Hydrolase</keyword>
<evidence type="ECO:0000259" key="4">
    <source>
        <dbReference type="Pfam" id="PF17137"/>
    </source>
</evidence>
<dbReference type="InterPro" id="IPR000322">
    <property type="entry name" value="Glyco_hydro_31_TIM"/>
</dbReference>
<dbReference type="Pfam" id="PF21365">
    <property type="entry name" value="Glyco_hydro_31_3rd"/>
    <property type="match status" value="1"/>
</dbReference>
<feature type="domain" description="Glycosyl hydrolase family 31 C-terminal" evidence="5">
    <location>
        <begin position="72"/>
        <end position="158"/>
    </location>
</feature>
<dbReference type="InterPro" id="IPR051816">
    <property type="entry name" value="Glycosyl_Hydrolase_31"/>
</dbReference>